<name>Q99Q05_STRCO</name>
<reference evidence="2" key="6">
    <citation type="submission" date="2015-02" db="EMBL/GenBank/DDBJ databases">
        <title>.</title>
        <authorList>
            <person name="Brown S.P."/>
            <person name="Murphy L.D."/>
            <person name="Harris D."/>
        </authorList>
    </citation>
    <scope>NUCLEOTIDE SEQUENCE</scope>
    <source>
        <strain evidence="2">A3</strain>
        <plasmid evidence="3">SCP1</plasmid>
    </source>
</reference>
<evidence type="ECO:0000313" key="2">
    <source>
        <dbReference type="EMBL" id="CAC36807.1"/>
    </source>
</evidence>
<dbReference type="OrthoDB" id="4173073at2"/>
<dbReference type="EMBL" id="AL589148">
    <property type="protein sequence ID" value="CAC36807.1"/>
    <property type="molecule type" value="Genomic_DNA"/>
</dbReference>
<dbReference type="KEGG" id="sco:SCP1.281"/>
<organism evidence="2 3">
    <name type="scientific">Streptomyces coelicolor (strain ATCC BAA-471 / A3(2) / M145)</name>
    <dbReference type="NCBI Taxonomy" id="100226"/>
    <lineage>
        <taxon>Bacteria</taxon>
        <taxon>Bacillati</taxon>
        <taxon>Actinomycetota</taxon>
        <taxon>Actinomycetes</taxon>
        <taxon>Kitasatosporales</taxon>
        <taxon>Streptomycetaceae</taxon>
        <taxon>Streptomyces</taxon>
        <taxon>Streptomyces albidoflavus group</taxon>
    </lineage>
</organism>
<keyword evidence="3" id="KW-1185">Reference proteome</keyword>
<accession>Q99Q05</accession>
<reference evidence="2" key="4">
    <citation type="journal article" date="2008" name="Proc. Natl. Acad. Sci. U.S.A.">
        <title>2-Alkyl-4-hydroxymethylfuran-3-carboxylic acids, antibiotic production inducers discovered by Streptomyces coelicolor genome mining.</title>
        <authorList>
            <person name="Corre C."/>
            <person name="Song L."/>
            <person name="O'Rourke S."/>
            <person name="Chater K.F."/>
            <person name="Challis G.L."/>
        </authorList>
    </citation>
    <scope>NUCLEOTIDE SEQUENCE</scope>
    <source>
        <strain evidence="2">A3</strain>
        <plasmid evidence="3">SCP1</plasmid>
    </source>
</reference>
<gene>
    <name evidence="2" type="ordered locus">SCP1.281</name>
    <name evidence="1" type="ordered locus">SCP1.72c</name>
</gene>
<proteinExistence type="predicted"/>
<reference evidence="3" key="3">
    <citation type="journal article" date="2002" name="Nature">
        <title>Complete genome sequence of the model actinomycete Streptomyces coelicolor A3(2).</title>
        <authorList>
            <person name="Bentley S.D."/>
            <person name="Chater K.F."/>
            <person name="Cerdeno-Tarraga A.M."/>
            <person name="Challis G.L."/>
            <person name="Thomson N.R."/>
            <person name="James K.D."/>
            <person name="Harris D.E."/>
            <person name="Quail M.A."/>
            <person name="Kieser H."/>
            <person name="Harper D."/>
            <person name="Bateman A."/>
            <person name="Brown S."/>
            <person name="Chandra G."/>
            <person name="Chen C.W."/>
            <person name="Collins M."/>
            <person name="Cronin A."/>
            <person name="Fraser A."/>
            <person name="Goble A."/>
            <person name="Hidalgo J."/>
            <person name="Hornsby T."/>
            <person name="Howarth S."/>
            <person name="Huang C.H."/>
            <person name="Kieser T."/>
            <person name="Larke L."/>
            <person name="Murphy L."/>
            <person name="Oliver K."/>
            <person name="O'Neil S."/>
            <person name="Rabbinowitsch E."/>
            <person name="Rajandream M.A."/>
            <person name="Rutherford K."/>
            <person name="Rutter S."/>
            <person name="Seeger K."/>
            <person name="Saunders D."/>
            <person name="Sharp S."/>
            <person name="Squares R."/>
            <person name="Squares S."/>
            <person name="Taylor K."/>
            <person name="Warren T."/>
            <person name="Wietzorrek A."/>
            <person name="Woodward J."/>
            <person name="Barrell B.G."/>
            <person name="Parkhill J."/>
            <person name="Hopwood D.A."/>
        </authorList>
    </citation>
    <scope>NUCLEOTIDE SEQUENCE [LARGE SCALE GENOMIC DNA]</scope>
    <source>
        <strain evidence="3">ATCC BAA-471 / A3(2) / M145</strain>
        <plasmid evidence="3">SCP1</plasmid>
    </source>
</reference>
<dbReference type="InParanoid" id="Q99Q05"/>
<sequence>MRGPVTQLEVEALRSLYTASLHLRQEYAAAVNRTLTHYRLGDIAEDNARGKAFTHHHDVLRQMASAADRYERDVGMLAWSHAGAAVRLGTRVLERLVHGQAPLGVDEVAALCDEPTLGELRTTLSTPADTLLPHRDPWIKEHQEKSRKQLLQAVEGVFSDAAQLDSRDKPLPDDVVAGFRLTQVSPPDMDPLYEGRLEQLLSYAEGLPHEISVHLKHTTGR</sequence>
<dbReference type="EMBL" id="AL589148">
    <property type="protein sequence ID" value="CAC36594.1"/>
    <property type="molecule type" value="Genomic_DNA"/>
</dbReference>
<protein>
    <submittedName>
        <fullName evidence="2">Uncharacterized protein</fullName>
    </submittedName>
</protein>
<geneLocation type="plasmid" evidence="3">
    <name>SCP1</name>
</geneLocation>
<dbReference type="AlphaFoldDB" id="Q99Q05"/>
<reference evidence="2" key="2">
    <citation type="submission" date="2001-02" db="EMBL/GenBank/DDBJ databases">
        <authorList>
            <person name="Bentley S.D."/>
            <person name="Parkhill J."/>
            <person name="Barrell B.G."/>
            <person name="Rajandream M.A."/>
        </authorList>
    </citation>
    <scope>NUCLEOTIDE SEQUENCE</scope>
    <source>
        <strain evidence="2">A3</strain>
        <plasmid evidence="3">SCP1</plasmid>
    </source>
</reference>
<evidence type="ECO:0000313" key="1">
    <source>
        <dbReference type="EMBL" id="CAC36594.1"/>
    </source>
</evidence>
<reference evidence="2" key="1">
    <citation type="journal article" date="1998" name="J. Bacteriol.">
        <title>Cloning and physical mapping of the EcoRI fragments of the giant linear plasmid SCP1.</title>
        <authorList>
            <person name="Redenbach M."/>
            <person name="Ikeda K."/>
            <person name="Yamasaki M."/>
            <person name="Kinashi H."/>
        </authorList>
    </citation>
    <scope>NUCLEOTIDE SEQUENCE</scope>
    <source>
        <strain evidence="2">A3</strain>
        <plasmid evidence="3">SCP1</plasmid>
    </source>
</reference>
<dbReference type="PATRIC" id="fig|100226.15.peg.8021"/>
<dbReference type="HOGENOM" id="CLU_1250016_0_0_11"/>
<reference evidence="2" key="5">
    <citation type="journal article" date="2009" name="Mol. Microbiol.">
        <title>Extracellular signalling, translational control, two repressors and an activator all contribute to the regulation of methylenomycin production in Streptomyces coelicolor.</title>
        <authorList>
            <person name="O'Rourke S."/>
            <person name="Wietzorrek A."/>
            <person name="Fowler K."/>
            <person name="Corre C."/>
            <person name="Challis G.L."/>
            <person name="Chater K.F."/>
        </authorList>
    </citation>
    <scope>NUCLEOTIDE SEQUENCE</scope>
    <source>
        <strain evidence="2">A3</strain>
        <plasmid evidence="3">SCP1</plasmid>
    </source>
</reference>
<dbReference type="KEGG" id="sco:SCP1.72c"/>
<dbReference type="STRING" id="100226.gene:17765578"/>
<evidence type="ECO:0000313" key="3">
    <source>
        <dbReference type="Proteomes" id="UP000001973"/>
    </source>
</evidence>
<dbReference type="Proteomes" id="UP000001973">
    <property type="component" value="Plasmid SCP1"/>
</dbReference>